<feature type="domain" description="5'-3' exonuclease" evidence="14">
    <location>
        <begin position="1"/>
        <end position="257"/>
    </location>
</feature>
<keyword evidence="13" id="KW-0269">Exonuclease</keyword>
<proteinExistence type="inferred from homology"/>
<dbReference type="InterPro" id="IPR036397">
    <property type="entry name" value="RNaseH_sf"/>
</dbReference>
<feature type="domain" description="DNA-directed DNA polymerase family A palm" evidence="15">
    <location>
        <begin position="627"/>
        <end position="827"/>
    </location>
</feature>
<evidence type="ECO:0000256" key="5">
    <source>
        <dbReference type="ARBA" id="ARBA00022695"/>
    </source>
</evidence>
<dbReference type="InterPro" id="IPR018320">
    <property type="entry name" value="DNA_polymerase_1"/>
</dbReference>
<reference evidence="17" key="1">
    <citation type="submission" date="2019-07" db="EMBL/GenBank/DDBJ databases">
        <title>Helicobacter labacensis sp. nov., Helicobacter mehlei sp. nov. and Helicobacter vulpis sp. nov., isolated from gastric mucosa of red fox (Vulpis vulpis).</title>
        <authorList>
            <person name="Papic B."/>
        </authorList>
    </citation>
    <scope>NUCLEOTIDE SEQUENCE [LARGE SCALE GENOMIC DNA]</scope>
    <source>
        <strain evidence="17">L8b</strain>
    </source>
</reference>
<keyword evidence="6 13" id="KW-0235">DNA replication</keyword>
<dbReference type="SUPFAM" id="SSF88723">
    <property type="entry name" value="PIN domain-like"/>
    <property type="match status" value="1"/>
</dbReference>
<sequence length="864" mass="98137">MKTIHLVDTFNLLFKFYYPFRDWHTSAGFNTAWLSAFAHVIQKVYKFKANALIFALESPKSQRKTLYPDYKAKRLSPPHLEEQLPIIFDWIKQMDLCALSVEGYESDDVIASLSTLFSQQGYQVRILSNDKDFYQLVSPSVCVHDFAGNTDRGVAFCLEKYKIPPHQFRDYQGLVGDSSDGYKGVEGIGPAYAIKLLNAFENLENLYDPINSPKLASMLPPKLLDALIRDKNQAFLSRQLATLQTNLFTSTPPALFPTQNPLLRISHELKKYEMFALLKQITPTTLFESTPPTPKLAICTPKQATEWLTPFDRCAIQLVKTSNEVLGLGILAITGKPDTQAFIFVDIRQDFTPFLHALYQRHIIGYQLKDVFNAFRATKIPLPKHYDDIALLAWLVHSSLEPTISALAQVFKSQAHPLHAIKEINLNTLAGLALDNTRLIAQAYSHYQNTLSPDLWQIAHDLEYPLLETLFEMEGHGFSIDREYFQALYTQFVRDLEDLQKSIQEMVGAININSSKQWAQLLYEQLALPTKGIKKNKTGFSTDEMSLKTLQENAPQSVQGIDVHTLLGKLLEYREIFKLQSTYLQPILDQHTAGKIHTTFYQNTTASSRLSSAHPNLQNIPIRTPLGKKIAQGFIASPHMLLLGIDYSQIELRLLAHFSQDTHLISAFKQDQDIHLNTAQALFGDQALEKRAIAKSINFALIYGMGPKRLSQSLKISLEEAKEYIQRYFNTFPTIQDFLEQLKARIEQEGEITTLLGHKRHFDFSHASPKLKADYLREGVNTLFQGSASDLVKLAMLKIQEYTKQHPQIKMLVQVHDEIILEVPQEQAPQIAQDLKELMENIYPLSVPLSCHANLATNWGDLKG</sequence>
<keyword evidence="5 13" id="KW-0548">Nucleotidyltransferase</keyword>
<dbReference type="GO" id="GO:0003677">
    <property type="term" value="F:DNA binding"/>
    <property type="evidence" value="ECO:0007669"/>
    <property type="project" value="UniProtKB-UniRule"/>
</dbReference>
<dbReference type="InterPro" id="IPR029060">
    <property type="entry name" value="PIN-like_dom_sf"/>
</dbReference>
<dbReference type="SUPFAM" id="SSF56672">
    <property type="entry name" value="DNA/RNA polymerases"/>
    <property type="match status" value="1"/>
</dbReference>
<accession>A0A553UMI4</accession>
<keyword evidence="13" id="KW-0540">Nuclease</keyword>
<evidence type="ECO:0000256" key="2">
    <source>
        <dbReference type="ARBA" id="ARBA00012417"/>
    </source>
</evidence>
<dbReference type="InterPro" id="IPR036279">
    <property type="entry name" value="5-3_exonuclease_C_sf"/>
</dbReference>
<name>A0A553UMI4_9HELI</name>
<evidence type="ECO:0000259" key="14">
    <source>
        <dbReference type="SMART" id="SM00475"/>
    </source>
</evidence>
<reference evidence="16 17" key="3">
    <citation type="submission" date="2019-07" db="EMBL/GenBank/DDBJ databases">
        <authorList>
            <person name="Papic B."/>
        </authorList>
    </citation>
    <scope>NUCLEOTIDE SEQUENCE [LARGE SCALE GENOMIC DNA]</scope>
    <source>
        <strain evidence="16 17">L8b</strain>
    </source>
</reference>
<comment type="similarity">
    <text evidence="1 13">Belongs to the DNA polymerase type-A family.</text>
</comment>
<dbReference type="Pfam" id="PF00476">
    <property type="entry name" value="DNA_pol_A"/>
    <property type="match status" value="1"/>
</dbReference>
<dbReference type="InterPro" id="IPR020046">
    <property type="entry name" value="5-3_exonucl_a-hlix_arch_N"/>
</dbReference>
<dbReference type="SMART" id="SM00279">
    <property type="entry name" value="HhH2"/>
    <property type="match status" value="1"/>
</dbReference>
<keyword evidence="4 13" id="KW-0808">Transferase</keyword>
<dbReference type="GO" id="GO:0006261">
    <property type="term" value="P:DNA-templated DNA replication"/>
    <property type="evidence" value="ECO:0007669"/>
    <property type="project" value="UniProtKB-UniRule"/>
</dbReference>
<evidence type="ECO:0000256" key="6">
    <source>
        <dbReference type="ARBA" id="ARBA00022705"/>
    </source>
</evidence>
<dbReference type="Gene3D" id="3.30.70.370">
    <property type="match status" value="1"/>
</dbReference>
<reference evidence="16 17" key="2">
    <citation type="submission" date="2019-07" db="EMBL/GenBank/DDBJ databases">
        <title>Helicobacter labacensis sp. nov., Helicobacter mehlei sp. nov. and Helicobacter vulpis sp. nov., isolated from gastric mucosa of red fox (Vulpis vulpis).</title>
        <authorList>
            <person name="Kusar D."/>
            <person name="Gruntar I."/>
            <person name="Pate M."/>
            <person name="Zajc U."/>
            <person name="Ocepek M."/>
        </authorList>
    </citation>
    <scope>NUCLEOTIDE SEQUENCE [LARGE SCALE GENOMIC DNA]</scope>
    <source>
        <strain evidence="16 17">L8b</strain>
    </source>
</reference>
<evidence type="ECO:0000313" key="17">
    <source>
        <dbReference type="Proteomes" id="UP000319322"/>
    </source>
</evidence>
<dbReference type="Pfam" id="PF02739">
    <property type="entry name" value="5_3_exonuc_N"/>
    <property type="match status" value="1"/>
</dbReference>
<keyword evidence="10 13" id="KW-0234">DNA repair</keyword>
<dbReference type="Gene3D" id="1.20.1060.10">
    <property type="entry name" value="Taq DNA Polymerase, Chain T, domain 4"/>
    <property type="match status" value="1"/>
</dbReference>
<dbReference type="PANTHER" id="PTHR10133">
    <property type="entry name" value="DNA POLYMERASE I"/>
    <property type="match status" value="1"/>
</dbReference>
<gene>
    <name evidence="13 16" type="primary">polA</name>
    <name evidence="16" type="ORF">FNE76_06770</name>
</gene>
<keyword evidence="13" id="KW-0378">Hydrolase</keyword>
<evidence type="ECO:0000256" key="8">
    <source>
        <dbReference type="ARBA" id="ARBA00022932"/>
    </source>
</evidence>
<dbReference type="FunFam" id="1.10.150.20:FF:000002">
    <property type="entry name" value="DNA polymerase I"/>
    <property type="match status" value="1"/>
</dbReference>
<dbReference type="CDD" id="cd09898">
    <property type="entry name" value="H3TH_53EXO"/>
    <property type="match status" value="1"/>
</dbReference>
<evidence type="ECO:0000256" key="3">
    <source>
        <dbReference type="ARBA" id="ARBA00020311"/>
    </source>
</evidence>
<evidence type="ECO:0000256" key="4">
    <source>
        <dbReference type="ARBA" id="ARBA00022679"/>
    </source>
</evidence>
<dbReference type="CDD" id="cd09859">
    <property type="entry name" value="PIN_53EXO"/>
    <property type="match status" value="1"/>
</dbReference>
<dbReference type="PRINTS" id="PR00868">
    <property type="entry name" value="DNAPOLI"/>
</dbReference>
<comment type="caution">
    <text evidence="16">The sequence shown here is derived from an EMBL/GenBank/DDBJ whole genome shotgun (WGS) entry which is preliminary data.</text>
</comment>
<evidence type="ECO:0000256" key="12">
    <source>
        <dbReference type="NCBIfam" id="TIGR00593"/>
    </source>
</evidence>
<dbReference type="GO" id="GO:0003887">
    <property type="term" value="F:DNA-directed DNA polymerase activity"/>
    <property type="evidence" value="ECO:0007669"/>
    <property type="project" value="UniProtKB-UniRule"/>
</dbReference>
<dbReference type="Gene3D" id="3.30.420.10">
    <property type="entry name" value="Ribonuclease H-like superfamily/Ribonuclease H"/>
    <property type="match status" value="1"/>
</dbReference>
<evidence type="ECO:0000256" key="7">
    <source>
        <dbReference type="ARBA" id="ARBA00022763"/>
    </source>
</evidence>
<dbReference type="InterPro" id="IPR019760">
    <property type="entry name" value="DNA-dir_DNA_pol_A_CS"/>
</dbReference>
<keyword evidence="7 13" id="KW-0227">DNA damage</keyword>
<evidence type="ECO:0000256" key="9">
    <source>
        <dbReference type="ARBA" id="ARBA00023125"/>
    </source>
</evidence>
<dbReference type="SMART" id="SM00482">
    <property type="entry name" value="POLAc"/>
    <property type="match status" value="1"/>
</dbReference>
<dbReference type="AlphaFoldDB" id="A0A553UMI4"/>
<dbReference type="InterPro" id="IPR001098">
    <property type="entry name" value="DNA-dir_DNA_pol_A_palm_dom"/>
</dbReference>
<dbReference type="RefSeq" id="WP_143928446.1">
    <property type="nucleotide sequence ID" value="NZ_VKGC01000021.1"/>
</dbReference>
<dbReference type="SUPFAM" id="SSF47807">
    <property type="entry name" value="5' to 3' exonuclease, C-terminal subdomain"/>
    <property type="match status" value="1"/>
</dbReference>
<evidence type="ECO:0000256" key="10">
    <source>
        <dbReference type="ARBA" id="ARBA00023204"/>
    </source>
</evidence>
<dbReference type="Gene3D" id="1.10.150.20">
    <property type="entry name" value="5' to 3' exonuclease, C-terminal subdomain"/>
    <property type="match status" value="2"/>
</dbReference>
<dbReference type="GO" id="GO:0006302">
    <property type="term" value="P:double-strand break repair"/>
    <property type="evidence" value="ECO:0007669"/>
    <property type="project" value="TreeGrafter"/>
</dbReference>
<dbReference type="InterPro" id="IPR008918">
    <property type="entry name" value="HhH2"/>
</dbReference>
<dbReference type="EC" id="2.7.7.7" evidence="2 12"/>
<keyword evidence="8 13" id="KW-0239">DNA-directed DNA polymerase</keyword>
<evidence type="ECO:0000259" key="15">
    <source>
        <dbReference type="SMART" id="SM00482"/>
    </source>
</evidence>
<dbReference type="InterPro" id="IPR002421">
    <property type="entry name" value="5-3_exonuclease"/>
</dbReference>
<evidence type="ECO:0000313" key="16">
    <source>
        <dbReference type="EMBL" id="TSA81181.1"/>
    </source>
</evidence>
<protein>
    <recommendedName>
        <fullName evidence="3 12">DNA polymerase I</fullName>
        <ecNumber evidence="2 12">2.7.7.7</ecNumber>
    </recommendedName>
</protein>
<dbReference type="Proteomes" id="UP000319322">
    <property type="component" value="Unassembled WGS sequence"/>
</dbReference>
<comment type="function">
    <text evidence="13">In addition to polymerase activity, this DNA polymerase exhibits 5'-3' exonuclease activity.</text>
</comment>
<evidence type="ECO:0000256" key="11">
    <source>
        <dbReference type="ARBA" id="ARBA00049244"/>
    </source>
</evidence>
<dbReference type="PANTHER" id="PTHR10133:SF27">
    <property type="entry name" value="DNA POLYMERASE NU"/>
    <property type="match status" value="1"/>
</dbReference>
<dbReference type="Pfam" id="PF01367">
    <property type="entry name" value="5_3_exonuc"/>
    <property type="match status" value="1"/>
</dbReference>
<dbReference type="EMBL" id="VKGC01000021">
    <property type="protein sequence ID" value="TSA81181.1"/>
    <property type="molecule type" value="Genomic_DNA"/>
</dbReference>
<dbReference type="SMART" id="SM00475">
    <property type="entry name" value="53EXOc"/>
    <property type="match status" value="1"/>
</dbReference>
<dbReference type="PROSITE" id="PS00447">
    <property type="entry name" value="DNA_POLYMERASE_A"/>
    <property type="match status" value="1"/>
</dbReference>
<evidence type="ECO:0000256" key="1">
    <source>
        <dbReference type="ARBA" id="ARBA00007705"/>
    </source>
</evidence>
<evidence type="ECO:0000256" key="13">
    <source>
        <dbReference type="RuleBase" id="RU004460"/>
    </source>
</evidence>
<organism evidence="16 17">
    <name type="scientific">Helicobacter mehlei</name>
    <dbReference type="NCBI Taxonomy" id="2316080"/>
    <lineage>
        <taxon>Bacteria</taxon>
        <taxon>Pseudomonadati</taxon>
        <taxon>Campylobacterota</taxon>
        <taxon>Epsilonproteobacteria</taxon>
        <taxon>Campylobacterales</taxon>
        <taxon>Helicobacteraceae</taxon>
        <taxon>Helicobacter</taxon>
    </lineage>
</organism>
<keyword evidence="17" id="KW-1185">Reference proteome</keyword>
<dbReference type="InterPro" id="IPR020045">
    <property type="entry name" value="DNA_polI_H3TH"/>
</dbReference>
<dbReference type="Gene3D" id="3.40.50.1010">
    <property type="entry name" value="5'-nuclease"/>
    <property type="match status" value="1"/>
</dbReference>
<dbReference type="FunFam" id="1.10.150.20:FF:000003">
    <property type="entry name" value="DNA polymerase I"/>
    <property type="match status" value="1"/>
</dbReference>
<dbReference type="InterPro" id="IPR043502">
    <property type="entry name" value="DNA/RNA_pol_sf"/>
</dbReference>
<dbReference type="NCBIfam" id="TIGR00593">
    <property type="entry name" value="pola"/>
    <property type="match status" value="1"/>
</dbReference>
<keyword evidence="9 13" id="KW-0238">DNA-binding</keyword>
<dbReference type="GO" id="GO:0008409">
    <property type="term" value="F:5'-3' exonuclease activity"/>
    <property type="evidence" value="ECO:0007669"/>
    <property type="project" value="UniProtKB-UniRule"/>
</dbReference>
<dbReference type="InterPro" id="IPR002298">
    <property type="entry name" value="DNA_polymerase_A"/>
</dbReference>
<comment type="catalytic activity">
    <reaction evidence="11 13">
        <text>DNA(n) + a 2'-deoxyribonucleoside 5'-triphosphate = DNA(n+1) + diphosphate</text>
        <dbReference type="Rhea" id="RHEA:22508"/>
        <dbReference type="Rhea" id="RHEA-COMP:17339"/>
        <dbReference type="Rhea" id="RHEA-COMP:17340"/>
        <dbReference type="ChEBI" id="CHEBI:33019"/>
        <dbReference type="ChEBI" id="CHEBI:61560"/>
        <dbReference type="ChEBI" id="CHEBI:173112"/>
        <dbReference type="EC" id="2.7.7.7"/>
    </reaction>
</comment>